<dbReference type="InterPro" id="IPR036069">
    <property type="entry name" value="DUF34/NIF3_sf"/>
</dbReference>
<dbReference type="FunFam" id="3.40.1390.30:FF:000001">
    <property type="entry name" value="GTP cyclohydrolase 1 type 2"/>
    <property type="match status" value="1"/>
</dbReference>
<accession>A0A2D0N3G3</accession>
<dbReference type="Pfam" id="PF01784">
    <property type="entry name" value="DUF34_NIF3"/>
    <property type="match status" value="1"/>
</dbReference>
<feature type="binding site" evidence="6">
    <location>
        <position position="313"/>
    </location>
    <ligand>
        <name>a divalent metal cation</name>
        <dbReference type="ChEBI" id="CHEBI:60240"/>
        <label>1</label>
    </ligand>
</feature>
<keyword evidence="4 5" id="KW-0479">Metal-binding</keyword>
<proteinExistence type="inferred from homology"/>
<comment type="caution">
    <text evidence="7">The sequence shown here is derived from an EMBL/GenBank/DDBJ whole genome shotgun (WGS) entry which is preliminary data.</text>
</comment>
<evidence type="ECO:0000256" key="1">
    <source>
        <dbReference type="ARBA" id="ARBA00006964"/>
    </source>
</evidence>
<dbReference type="GO" id="GO:0005737">
    <property type="term" value="C:cytoplasm"/>
    <property type="evidence" value="ECO:0007669"/>
    <property type="project" value="TreeGrafter"/>
</dbReference>
<dbReference type="GO" id="GO:0046872">
    <property type="term" value="F:metal ion binding"/>
    <property type="evidence" value="ECO:0007669"/>
    <property type="project" value="UniProtKB-UniRule"/>
</dbReference>
<feature type="binding site" evidence="6">
    <location>
        <position position="64"/>
    </location>
    <ligand>
        <name>a divalent metal cation</name>
        <dbReference type="ChEBI" id="CHEBI:60240"/>
        <label>2</label>
    </ligand>
</feature>
<dbReference type="SUPFAM" id="SSF102705">
    <property type="entry name" value="NIF3 (NGG1p interacting factor 3)-like"/>
    <property type="match status" value="1"/>
</dbReference>
<gene>
    <name evidence="7" type="ORF">CRP01_28590</name>
</gene>
<organism evidence="7 8">
    <name type="scientific">Flavilitoribacter nigricans (strain ATCC 23147 / DSM 23189 / NBRC 102662 / NCIMB 1420 / SS-2)</name>
    <name type="common">Lewinella nigricans</name>
    <dbReference type="NCBI Taxonomy" id="1122177"/>
    <lineage>
        <taxon>Bacteria</taxon>
        <taxon>Pseudomonadati</taxon>
        <taxon>Bacteroidota</taxon>
        <taxon>Saprospiria</taxon>
        <taxon>Saprospirales</taxon>
        <taxon>Lewinellaceae</taxon>
        <taxon>Flavilitoribacter</taxon>
    </lineage>
</organism>
<keyword evidence="8" id="KW-1185">Reference proteome</keyword>
<dbReference type="InterPro" id="IPR017221">
    <property type="entry name" value="DUF34/NIF3_bac"/>
</dbReference>
<dbReference type="RefSeq" id="WP_099153487.1">
    <property type="nucleotide sequence ID" value="NZ_PDUD01000034.1"/>
</dbReference>
<name>A0A2D0N3G3_FLAN2</name>
<evidence type="ECO:0000313" key="8">
    <source>
        <dbReference type="Proteomes" id="UP000223913"/>
    </source>
</evidence>
<comment type="subunit">
    <text evidence="2">Homohexamer.</text>
</comment>
<protein>
    <recommendedName>
        <fullName evidence="3 5">GTP cyclohydrolase 1 type 2 homolog</fullName>
    </recommendedName>
</protein>
<evidence type="ECO:0000256" key="4">
    <source>
        <dbReference type="ARBA" id="ARBA00022723"/>
    </source>
</evidence>
<dbReference type="PANTHER" id="PTHR13799">
    <property type="entry name" value="NGG1 INTERACTING FACTOR 3"/>
    <property type="match status" value="1"/>
</dbReference>
<comment type="similarity">
    <text evidence="1 5">Belongs to the GTP cyclohydrolase I type 2/NIF3 family.</text>
</comment>
<dbReference type="NCBIfam" id="TIGR00486">
    <property type="entry name" value="YbgI_SA1388"/>
    <property type="match status" value="1"/>
</dbReference>
<dbReference type="Gene3D" id="3.40.1390.30">
    <property type="entry name" value="NIF3 (NGG1p interacting factor 3)-like"/>
    <property type="match status" value="2"/>
</dbReference>
<dbReference type="OrthoDB" id="9792792at2"/>
<dbReference type="InterPro" id="IPR002678">
    <property type="entry name" value="DUF34/NIF3"/>
</dbReference>
<feature type="binding site" evidence="6">
    <location>
        <position position="103"/>
    </location>
    <ligand>
        <name>a divalent metal cation</name>
        <dbReference type="ChEBI" id="CHEBI:60240"/>
        <label>1</label>
    </ligand>
</feature>
<dbReference type="Proteomes" id="UP000223913">
    <property type="component" value="Unassembled WGS sequence"/>
</dbReference>
<sequence>MNVKEVITYLDTIAPPVYQESYDNAGLITGSPAMLVSGVVVCLDATEAVLDEAIALGCNLIVAHHPIVFRGLKKITGRNYVERVIIKAIKHDLAIFAAHTNLDNVFRRGVNGRIAERLGLERTQILAPKQVGKKLQIFTPASLAVPLQEALVAVGATRIEGIREAGYLTESGRSQMINGEARVKLEIAFPSAAQSGVLKTVKKYQQEAKVDYDLFSIEVDTPEIGSGVIGFLPEPMAPDQFLKYLKERMQTDCVRHTEILDRQIEKVAVCGGAGGFLLRQAIGQGAQVFVTADYKYHEFFDADGNIIIADIGHYESEQFTIQLLHEIISQKFSNFAVHCTKVRTNPVYYL</sequence>
<evidence type="ECO:0000256" key="2">
    <source>
        <dbReference type="ARBA" id="ARBA00011643"/>
    </source>
</evidence>
<evidence type="ECO:0000256" key="3">
    <source>
        <dbReference type="ARBA" id="ARBA00022112"/>
    </source>
</evidence>
<evidence type="ECO:0000256" key="5">
    <source>
        <dbReference type="PIRNR" id="PIRNR037489"/>
    </source>
</evidence>
<dbReference type="PANTHER" id="PTHR13799:SF14">
    <property type="entry name" value="GTP CYCLOHYDROLASE 1 TYPE 2 HOMOLOG"/>
    <property type="match status" value="1"/>
</dbReference>
<feature type="binding site" evidence="6">
    <location>
        <position position="65"/>
    </location>
    <ligand>
        <name>a divalent metal cation</name>
        <dbReference type="ChEBI" id="CHEBI:60240"/>
        <label>1</label>
    </ligand>
</feature>
<dbReference type="EMBL" id="PDUD01000034">
    <property type="protein sequence ID" value="PHN03045.1"/>
    <property type="molecule type" value="Genomic_DNA"/>
</dbReference>
<evidence type="ECO:0000313" key="7">
    <source>
        <dbReference type="EMBL" id="PHN03045.1"/>
    </source>
</evidence>
<reference evidence="7 8" key="1">
    <citation type="submission" date="2017-10" db="EMBL/GenBank/DDBJ databases">
        <title>The draft genome sequence of Lewinella nigricans NBRC 102662.</title>
        <authorList>
            <person name="Wang K."/>
        </authorList>
    </citation>
    <scope>NUCLEOTIDE SEQUENCE [LARGE SCALE GENOMIC DNA]</scope>
    <source>
        <strain evidence="7 8">NBRC 102662</strain>
    </source>
</reference>
<evidence type="ECO:0000256" key="6">
    <source>
        <dbReference type="PIRSR" id="PIRSR602678-1"/>
    </source>
</evidence>
<dbReference type="AlphaFoldDB" id="A0A2D0N3G3"/>
<dbReference type="PIRSF" id="PIRSF037489">
    <property type="entry name" value="UCP037489_NIF3_YqfO"/>
    <property type="match status" value="1"/>
</dbReference>
<feature type="binding site" evidence="6">
    <location>
        <position position="317"/>
    </location>
    <ligand>
        <name>a divalent metal cation</name>
        <dbReference type="ChEBI" id="CHEBI:60240"/>
        <label>1</label>
    </ligand>
</feature>